<dbReference type="Proteomes" id="UP000245626">
    <property type="component" value="Unassembled WGS sequence"/>
</dbReference>
<name>A0ACD0NYX8_9BASI</name>
<proteinExistence type="predicted"/>
<gene>
    <name evidence="1" type="ORF">IE53DRAFT_65964</name>
</gene>
<protein>
    <submittedName>
        <fullName evidence="1">Uncharacterized protein</fullName>
    </submittedName>
</protein>
<keyword evidence="2" id="KW-1185">Reference proteome</keyword>
<evidence type="ECO:0000313" key="1">
    <source>
        <dbReference type="EMBL" id="PWN51055.1"/>
    </source>
</evidence>
<accession>A0ACD0NYX8</accession>
<reference evidence="1 2" key="1">
    <citation type="journal article" date="2018" name="Mol. Biol. Evol.">
        <title>Broad Genomic Sampling Reveals a Smut Pathogenic Ancestry of the Fungal Clade Ustilaginomycotina.</title>
        <authorList>
            <person name="Kijpornyongpan T."/>
            <person name="Mondo S.J."/>
            <person name="Barry K."/>
            <person name="Sandor L."/>
            <person name="Lee J."/>
            <person name="Lipzen A."/>
            <person name="Pangilinan J."/>
            <person name="LaButti K."/>
            <person name="Hainaut M."/>
            <person name="Henrissat B."/>
            <person name="Grigoriev I.V."/>
            <person name="Spatafora J.W."/>
            <person name="Aime M.C."/>
        </authorList>
    </citation>
    <scope>NUCLEOTIDE SEQUENCE [LARGE SCALE GENOMIC DNA]</scope>
    <source>
        <strain evidence="1 2">SA 807</strain>
    </source>
</reference>
<sequence length="243" mass="27083">MNEVEASSTGLYDLKNQCWDGDLCDFISGRCRPSSCGRSRSGDQNKEKNPDERREESPRRRLVEMLGSKVIKRTDCNLGNVGVSQYLCDRYDFQEGCQVTLPLPSVLTSYLSFLPSRKEVGISFSDSDHCLVPMEGMETLPLRPSIGETILPRSRSASDGVRVVVNPLFYFASPRDGSRQPGGQFMPFLALGQYYKASEARTTLKESSANGRWSVYHQLVKMVPIGGSATMDDKVSWLLACRT</sequence>
<evidence type="ECO:0000313" key="2">
    <source>
        <dbReference type="Proteomes" id="UP000245626"/>
    </source>
</evidence>
<organism evidence="1 2">
    <name type="scientific">Violaceomyces palustris</name>
    <dbReference type="NCBI Taxonomy" id="1673888"/>
    <lineage>
        <taxon>Eukaryota</taxon>
        <taxon>Fungi</taxon>
        <taxon>Dikarya</taxon>
        <taxon>Basidiomycota</taxon>
        <taxon>Ustilaginomycotina</taxon>
        <taxon>Ustilaginomycetes</taxon>
        <taxon>Violaceomycetales</taxon>
        <taxon>Violaceomycetaceae</taxon>
        <taxon>Violaceomyces</taxon>
    </lineage>
</organism>
<dbReference type="EMBL" id="KZ819874">
    <property type="protein sequence ID" value="PWN51055.1"/>
    <property type="molecule type" value="Genomic_DNA"/>
</dbReference>